<name>A0A2G8LE09_STIJA</name>
<sequence>MSYLAKILNTTWKSVATYNGFKLSTLLKNGSKTLSIVQRCKFCGKSIHQENQNGIKSLRVVELKDRGILQIAGVDAASLLQGVITNDMEMLEGEERVKAMYTMFLNAQGRVLYDALIYRHDNPAEPTYHIECDTKILPDLHKHLKMYRLRRKVELCDVSSDFKVRCLFDNKQFPPFNGFWVPDPRLSTFMYRSVTPSNLSVSDVAGGVEVVSVEEYRRYRYQLGLAEGVDDLPPGDTLPLEDNLVFLNGVDFSKGCYLGQELTARTHHTGVIRKRLMPVELKSSSDVIPAGSAIKTEKGRNAGKFRSQVGNSGLALLRVAYGRGELLHVVLPNGARCEMVAHIPSWWPIDLLQ</sequence>
<keyword evidence="6" id="KW-1185">Reference proteome</keyword>
<keyword evidence="2" id="KW-0809">Transit peptide</keyword>
<evidence type="ECO:0000256" key="3">
    <source>
        <dbReference type="ARBA" id="ARBA00023128"/>
    </source>
</evidence>
<dbReference type="OrthoDB" id="191995at2759"/>
<evidence type="ECO:0000256" key="2">
    <source>
        <dbReference type="ARBA" id="ARBA00022946"/>
    </source>
</evidence>
<evidence type="ECO:0000256" key="1">
    <source>
        <dbReference type="ARBA" id="ARBA00004173"/>
    </source>
</evidence>
<evidence type="ECO:0000313" key="6">
    <source>
        <dbReference type="Proteomes" id="UP000230750"/>
    </source>
</evidence>
<proteinExistence type="predicted"/>
<dbReference type="GO" id="GO:0016740">
    <property type="term" value="F:transferase activity"/>
    <property type="evidence" value="ECO:0007669"/>
    <property type="project" value="UniProtKB-KW"/>
</dbReference>
<dbReference type="NCBIfam" id="TIGR03317">
    <property type="entry name" value="ygfZ_signature"/>
    <property type="match status" value="1"/>
</dbReference>
<dbReference type="Pfam" id="PF25455">
    <property type="entry name" value="Beta-barrel_CAF17_C"/>
    <property type="match status" value="1"/>
</dbReference>
<organism evidence="5 6">
    <name type="scientific">Stichopus japonicus</name>
    <name type="common">Sea cucumber</name>
    <dbReference type="NCBI Taxonomy" id="307972"/>
    <lineage>
        <taxon>Eukaryota</taxon>
        <taxon>Metazoa</taxon>
        <taxon>Echinodermata</taxon>
        <taxon>Eleutherozoa</taxon>
        <taxon>Echinozoa</taxon>
        <taxon>Holothuroidea</taxon>
        <taxon>Aspidochirotacea</taxon>
        <taxon>Aspidochirotida</taxon>
        <taxon>Stichopodidae</taxon>
        <taxon>Apostichopus</taxon>
    </lineage>
</organism>
<dbReference type="EMBL" id="MRZV01000112">
    <property type="protein sequence ID" value="PIK58473.1"/>
    <property type="molecule type" value="Genomic_DNA"/>
</dbReference>
<feature type="domain" description="CAF17 C-terminal" evidence="4">
    <location>
        <begin position="273"/>
        <end position="348"/>
    </location>
</feature>
<keyword evidence="3" id="KW-0496">Mitochondrion</keyword>
<dbReference type="InterPro" id="IPR027266">
    <property type="entry name" value="TrmE/GcvT-like"/>
</dbReference>
<evidence type="ECO:0000259" key="4">
    <source>
        <dbReference type="Pfam" id="PF25455"/>
    </source>
</evidence>
<protein>
    <submittedName>
        <fullName evidence="5">Putative transferase CAF17-like</fullName>
    </submittedName>
</protein>
<dbReference type="Gene3D" id="3.30.1360.120">
    <property type="entry name" value="Probable tRNA modification gtpase trme, domain 1"/>
    <property type="match status" value="2"/>
</dbReference>
<keyword evidence="5" id="KW-0808">Transferase</keyword>
<dbReference type="GO" id="GO:0016226">
    <property type="term" value="P:iron-sulfur cluster assembly"/>
    <property type="evidence" value="ECO:0007669"/>
    <property type="project" value="TreeGrafter"/>
</dbReference>
<dbReference type="PANTHER" id="PTHR22602">
    <property type="entry name" value="TRANSFERASE CAF17, MITOCHONDRIAL-RELATED"/>
    <property type="match status" value="1"/>
</dbReference>
<reference evidence="5 6" key="1">
    <citation type="journal article" date="2017" name="PLoS Biol.">
        <title>The sea cucumber genome provides insights into morphological evolution and visceral regeneration.</title>
        <authorList>
            <person name="Zhang X."/>
            <person name="Sun L."/>
            <person name="Yuan J."/>
            <person name="Sun Y."/>
            <person name="Gao Y."/>
            <person name="Zhang L."/>
            <person name="Li S."/>
            <person name="Dai H."/>
            <person name="Hamel J.F."/>
            <person name="Liu C."/>
            <person name="Yu Y."/>
            <person name="Liu S."/>
            <person name="Lin W."/>
            <person name="Guo K."/>
            <person name="Jin S."/>
            <person name="Xu P."/>
            <person name="Storey K.B."/>
            <person name="Huan P."/>
            <person name="Zhang T."/>
            <person name="Zhou Y."/>
            <person name="Zhang J."/>
            <person name="Lin C."/>
            <person name="Li X."/>
            <person name="Xing L."/>
            <person name="Huo D."/>
            <person name="Sun M."/>
            <person name="Wang L."/>
            <person name="Mercier A."/>
            <person name="Li F."/>
            <person name="Yang H."/>
            <person name="Xiang J."/>
        </authorList>
    </citation>
    <scope>NUCLEOTIDE SEQUENCE [LARGE SCALE GENOMIC DNA]</scope>
    <source>
        <strain evidence="5">Shaxun</strain>
        <tissue evidence="5">Muscle</tissue>
    </source>
</reference>
<dbReference type="GO" id="GO:0005759">
    <property type="term" value="C:mitochondrial matrix"/>
    <property type="evidence" value="ECO:0007669"/>
    <property type="project" value="TreeGrafter"/>
</dbReference>
<accession>A0A2G8LE09</accession>
<comment type="subcellular location">
    <subcellularLocation>
        <location evidence="1">Mitochondrion</location>
    </subcellularLocation>
</comment>
<dbReference type="Proteomes" id="UP000230750">
    <property type="component" value="Unassembled WGS sequence"/>
</dbReference>
<evidence type="ECO:0000313" key="5">
    <source>
        <dbReference type="EMBL" id="PIK58473.1"/>
    </source>
</evidence>
<dbReference type="AlphaFoldDB" id="A0A2G8LE09"/>
<dbReference type="InterPro" id="IPR017703">
    <property type="entry name" value="YgfZ/GCV_T_CS"/>
</dbReference>
<dbReference type="InterPro" id="IPR057460">
    <property type="entry name" value="CAF17_C"/>
</dbReference>
<comment type="caution">
    <text evidence="5">The sequence shown here is derived from an EMBL/GenBank/DDBJ whole genome shotgun (WGS) entry which is preliminary data.</text>
</comment>
<dbReference type="InterPro" id="IPR045179">
    <property type="entry name" value="YgfZ/GcvT"/>
</dbReference>
<dbReference type="STRING" id="307972.A0A2G8LE09"/>
<dbReference type="SUPFAM" id="SSF103025">
    <property type="entry name" value="Folate-binding domain"/>
    <property type="match status" value="1"/>
</dbReference>
<dbReference type="PANTHER" id="PTHR22602:SF0">
    <property type="entry name" value="TRANSFERASE CAF17, MITOCHONDRIAL-RELATED"/>
    <property type="match status" value="1"/>
</dbReference>
<gene>
    <name evidence="5" type="ORF">BSL78_04606</name>
</gene>